<accession>A0ABR2BLQ7</accession>
<evidence type="ECO:0000256" key="1">
    <source>
        <dbReference type="ARBA" id="ARBA00022857"/>
    </source>
</evidence>
<dbReference type="Proteomes" id="UP001472677">
    <property type="component" value="Unassembled WGS sequence"/>
</dbReference>
<dbReference type="SUPFAM" id="SSF51735">
    <property type="entry name" value="NAD(P)-binding Rossmann-fold domains"/>
    <property type="match status" value="1"/>
</dbReference>
<dbReference type="Gene3D" id="3.40.50.720">
    <property type="entry name" value="NAD(P)-binding Rossmann-like Domain"/>
    <property type="match status" value="1"/>
</dbReference>
<evidence type="ECO:0000313" key="5">
    <source>
        <dbReference type="Proteomes" id="UP001472677"/>
    </source>
</evidence>
<evidence type="ECO:0000256" key="2">
    <source>
        <dbReference type="ARBA" id="ARBA00023002"/>
    </source>
</evidence>
<reference evidence="4 5" key="1">
    <citation type="journal article" date="2024" name="G3 (Bethesda)">
        <title>Genome assembly of Hibiscus sabdariffa L. provides insights into metabolisms of medicinal natural products.</title>
        <authorList>
            <person name="Kim T."/>
        </authorList>
    </citation>
    <scope>NUCLEOTIDE SEQUENCE [LARGE SCALE GENOMIC DNA]</scope>
    <source>
        <strain evidence="4">TK-2024</strain>
        <tissue evidence="4">Old leaves</tissue>
    </source>
</reference>
<sequence length="352" mass="38474">MLSDVSRQNPTDTAMGTGLAVHGRGKEALAVTASSTIGTRASGYIASWLVNFLLQRGYTVKATVRDPSDPKKSEHLLALDGAKERLHLFKAELLDEGAFDSVVDGCVGVFHTASPFYHNVKDPQAELVDPALKGTLNVLRSCAKVPSIKRVVITSSIAAVVFNGRPLGPDIVVDETWFSDPNYCEKSKLWYVLSKTLAEDAAWKFSKDNGIDMISINPGLVIGPLLQPTVNTSVEPILKLSNGPETFPNTTYRLIDVRDVANAHVLAFENSSAHGRYPLIERVMHCSEVVQVLRKLYPALRLPEKCADEKLVMPVFQVSKDKAKALGVDFTPLEVSIKDTVESLKEKKLFSG</sequence>
<protein>
    <recommendedName>
        <fullName evidence="3">NAD-dependent epimerase/dehydratase domain-containing protein</fullName>
    </recommendedName>
</protein>
<dbReference type="InterPro" id="IPR001509">
    <property type="entry name" value="Epimerase_deHydtase"/>
</dbReference>
<dbReference type="CDD" id="cd08958">
    <property type="entry name" value="FR_SDR_e"/>
    <property type="match status" value="1"/>
</dbReference>
<gene>
    <name evidence="4" type="ORF">V6N12_074446</name>
</gene>
<dbReference type="Pfam" id="PF01370">
    <property type="entry name" value="Epimerase"/>
    <property type="match status" value="1"/>
</dbReference>
<evidence type="ECO:0000259" key="3">
    <source>
        <dbReference type="Pfam" id="PF01370"/>
    </source>
</evidence>
<dbReference type="InterPro" id="IPR036291">
    <property type="entry name" value="NAD(P)-bd_dom_sf"/>
</dbReference>
<keyword evidence="5" id="KW-1185">Reference proteome</keyword>
<dbReference type="PANTHER" id="PTHR10366:SF842">
    <property type="entry name" value="CINNAMOYL-COA REDUCTASE 1-LIKE"/>
    <property type="match status" value="1"/>
</dbReference>
<evidence type="ECO:0000313" key="4">
    <source>
        <dbReference type="EMBL" id="KAK8507882.1"/>
    </source>
</evidence>
<dbReference type="EMBL" id="JBBPBM010000105">
    <property type="protein sequence ID" value="KAK8507882.1"/>
    <property type="molecule type" value="Genomic_DNA"/>
</dbReference>
<dbReference type="PANTHER" id="PTHR10366">
    <property type="entry name" value="NAD DEPENDENT EPIMERASE/DEHYDRATASE"/>
    <property type="match status" value="1"/>
</dbReference>
<keyword evidence="1" id="KW-0521">NADP</keyword>
<feature type="domain" description="NAD-dependent epimerase/dehydratase" evidence="3">
    <location>
        <begin position="41"/>
        <end position="272"/>
    </location>
</feature>
<keyword evidence="2" id="KW-0560">Oxidoreductase</keyword>
<name>A0ABR2BLQ7_9ROSI</name>
<proteinExistence type="predicted"/>
<organism evidence="4 5">
    <name type="scientific">Hibiscus sabdariffa</name>
    <name type="common">roselle</name>
    <dbReference type="NCBI Taxonomy" id="183260"/>
    <lineage>
        <taxon>Eukaryota</taxon>
        <taxon>Viridiplantae</taxon>
        <taxon>Streptophyta</taxon>
        <taxon>Embryophyta</taxon>
        <taxon>Tracheophyta</taxon>
        <taxon>Spermatophyta</taxon>
        <taxon>Magnoliopsida</taxon>
        <taxon>eudicotyledons</taxon>
        <taxon>Gunneridae</taxon>
        <taxon>Pentapetalae</taxon>
        <taxon>rosids</taxon>
        <taxon>malvids</taxon>
        <taxon>Malvales</taxon>
        <taxon>Malvaceae</taxon>
        <taxon>Malvoideae</taxon>
        <taxon>Hibiscus</taxon>
    </lineage>
</organism>
<comment type="caution">
    <text evidence="4">The sequence shown here is derived from an EMBL/GenBank/DDBJ whole genome shotgun (WGS) entry which is preliminary data.</text>
</comment>
<dbReference type="InterPro" id="IPR050425">
    <property type="entry name" value="NAD(P)_dehydrat-like"/>
</dbReference>